<dbReference type="GeneID" id="54489511"/>
<comment type="subcellular location">
    <subcellularLocation>
        <location evidence="9">Membrane</location>
        <topology evidence="9">Multi-pass membrane protein</topology>
    </subcellularLocation>
    <subcellularLocation>
        <location evidence="1">Mitochondrion inner membrane</location>
        <topology evidence="1">Multi-pass membrane protein</topology>
    </subcellularLocation>
</comment>
<feature type="transmembrane region" description="Helical" evidence="11">
    <location>
        <begin position="277"/>
        <end position="302"/>
    </location>
</feature>
<dbReference type="AlphaFoldDB" id="A0A6A6VYP9"/>
<organism evidence="13 14">
    <name type="scientific">Pseudovirgaria hyperparasitica</name>
    <dbReference type="NCBI Taxonomy" id="470096"/>
    <lineage>
        <taxon>Eukaryota</taxon>
        <taxon>Fungi</taxon>
        <taxon>Dikarya</taxon>
        <taxon>Ascomycota</taxon>
        <taxon>Pezizomycotina</taxon>
        <taxon>Dothideomycetes</taxon>
        <taxon>Dothideomycetes incertae sedis</taxon>
        <taxon>Acrospermales</taxon>
        <taxon>Acrospermaceae</taxon>
        <taxon>Pseudovirgaria</taxon>
    </lineage>
</organism>
<feature type="transmembrane region" description="Helical" evidence="11">
    <location>
        <begin position="322"/>
        <end position="346"/>
    </location>
</feature>
<sequence>MTMLPSRGLRPVLTHARLQLRSSVIRQKKFSTSPSISSPVPRWRSPQSFSRIYAQTRPSLACSSVTASLHAPRFYSSEAPLDPSTTASANTAATGAPTSIPYDSALPQYEELKNLDFAFGANEQNMGYLKDLGLDFGWGPTSVMQYLLEVCHTGMNGLMPMPSWWVAIAMVAVIVRVGITPLYKSTVNQAARMRALVPVTAPLREEMQAASNAGEMARYRQLAAQLSDVYKRSGALPSPASFLPVFIQGVCGYGMWKLLRNMAQLPVPSMLDGGFGWISNLAVADPYFILPIATSLIMHVSAKRGNDSGQPPPEGWQRNLMLYWLPGLSAVITSFLPAGAQLYFAINTILMRVQGELLRFNGFRRMLGVEPLYDLPPPPASSSSSSPKPSDSTAGSMRYQKPNRTIDTKLTTTKLGKTAAPVQKDEPEAKKWYKPWTYDNFQSSRASSAAADGEDAEERYRARARAYETQRQADVKARKEEARAERERRLRG</sequence>
<evidence type="ECO:0000256" key="1">
    <source>
        <dbReference type="ARBA" id="ARBA00004448"/>
    </source>
</evidence>
<dbReference type="GO" id="GO:0032979">
    <property type="term" value="P:protein insertion into mitochondrial inner membrane from matrix"/>
    <property type="evidence" value="ECO:0007669"/>
    <property type="project" value="TreeGrafter"/>
</dbReference>
<accession>A0A6A6VYP9</accession>
<dbReference type="EMBL" id="ML996579">
    <property type="protein sequence ID" value="KAF2754800.1"/>
    <property type="molecule type" value="Genomic_DNA"/>
</dbReference>
<evidence type="ECO:0000256" key="8">
    <source>
        <dbReference type="ARBA" id="ARBA00023136"/>
    </source>
</evidence>
<dbReference type="PANTHER" id="PTHR12428:SF66">
    <property type="entry name" value="MITOCHONDRIAL INNER MEMBRANE PROTEIN OXA1L"/>
    <property type="match status" value="1"/>
</dbReference>
<feature type="transmembrane region" description="Helical" evidence="11">
    <location>
        <begin position="164"/>
        <end position="183"/>
    </location>
</feature>
<dbReference type="InterPro" id="IPR028055">
    <property type="entry name" value="YidC/Oxa/ALB_C"/>
</dbReference>
<evidence type="ECO:0000256" key="2">
    <source>
        <dbReference type="ARBA" id="ARBA00009877"/>
    </source>
</evidence>
<evidence type="ECO:0000256" key="6">
    <source>
        <dbReference type="ARBA" id="ARBA00022989"/>
    </source>
</evidence>
<evidence type="ECO:0000256" key="11">
    <source>
        <dbReference type="SAM" id="Phobius"/>
    </source>
</evidence>
<gene>
    <name evidence="13" type="ORF">EJ05DRAFT_513722</name>
</gene>
<feature type="compositionally biased region" description="Basic and acidic residues" evidence="10">
    <location>
        <begin position="458"/>
        <end position="492"/>
    </location>
</feature>
<keyword evidence="4" id="KW-0999">Mitochondrion inner membrane</keyword>
<feature type="compositionally biased region" description="Low complexity" evidence="10">
    <location>
        <begin position="381"/>
        <end position="392"/>
    </location>
</feature>
<dbReference type="RefSeq" id="XP_033597251.1">
    <property type="nucleotide sequence ID" value="XM_033748457.1"/>
</dbReference>
<dbReference type="InterPro" id="IPR001708">
    <property type="entry name" value="YidC/ALB3/OXA1/COX18"/>
</dbReference>
<keyword evidence="5" id="KW-0809">Transit peptide</keyword>
<dbReference type="Proteomes" id="UP000799437">
    <property type="component" value="Unassembled WGS sequence"/>
</dbReference>
<name>A0A6A6VYP9_9PEZI</name>
<comment type="similarity">
    <text evidence="2 9">Belongs to the OXA1/ALB3/YidC family.</text>
</comment>
<dbReference type="PANTHER" id="PTHR12428">
    <property type="entry name" value="OXA1"/>
    <property type="match status" value="1"/>
</dbReference>
<keyword evidence="8 11" id="KW-0472">Membrane</keyword>
<dbReference type="GO" id="GO:0032977">
    <property type="term" value="F:membrane insertase activity"/>
    <property type="evidence" value="ECO:0007669"/>
    <property type="project" value="InterPro"/>
</dbReference>
<keyword evidence="14" id="KW-1185">Reference proteome</keyword>
<evidence type="ECO:0000259" key="12">
    <source>
        <dbReference type="Pfam" id="PF02096"/>
    </source>
</evidence>
<feature type="region of interest" description="Disordered" evidence="10">
    <location>
        <begin position="443"/>
        <end position="492"/>
    </location>
</feature>
<evidence type="ECO:0000256" key="3">
    <source>
        <dbReference type="ARBA" id="ARBA00022692"/>
    </source>
</evidence>
<evidence type="ECO:0000256" key="7">
    <source>
        <dbReference type="ARBA" id="ARBA00023128"/>
    </source>
</evidence>
<feature type="transmembrane region" description="Helical" evidence="11">
    <location>
        <begin position="236"/>
        <end position="256"/>
    </location>
</feature>
<dbReference type="GO" id="GO:0005743">
    <property type="term" value="C:mitochondrial inner membrane"/>
    <property type="evidence" value="ECO:0007669"/>
    <property type="project" value="UniProtKB-SubCell"/>
</dbReference>
<proteinExistence type="inferred from homology"/>
<feature type="region of interest" description="Disordered" evidence="10">
    <location>
        <begin position="376"/>
        <end position="426"/>
    </location>
</feature>
<evidence type="ECO:0000256" key="5">
    <source>
        <dbReference type="ARBA" id="ARBA00022946"/>
    </source>
</evidence>
<evidence type="ECO:0000256" key="9">
    <source>
        <dbReference type="RuleBase" id="RU003945"/>
    </source>
</evidence>
<feature type="compositionally biased region" description="Low complexity" evidence="10">
    <location>
        <begin position="408"/>
        <end position="418"/>
    </location>
</feature>
<dbReference type="CDD" id="cd20069">
    <property type="entry name" value="5TM_Oxa1-like"/>
    <property type="match status" value="1"/>
</dbReference>
<evidence type="ECO:0000256" key="10">
    <source>
        <dbReference type="SAM" id="MobiDB-lite"/>
    </source>
</evidence>
<protein>
    <recommendedName>
        <fullName evidence="12">Membrane insertase YidC/Oxa/ALB C-terminal domain-containing protein</fullName>
    </recommendedName>
</protein>
<evidence type="ECO:0000313" key="13">
    <source>
        <dbReference type="EMBL" id="KAF2754800.1"/>
    </source>
</evidence>
<reference evidence="13" key="1">
    <citation type="journal article" date="2020" name="Stud. Mycol.">
        <title>101 Dothideomycetes genomes: a test case for predicting lifestyles and emergence of pathogens.</title>
        <authorList>
            <person name="Haridas S."/>
            <person name="Albert R."/>
            <person name="Binder M."/>
            <person name="Bloem J."/>
            <person name="Labutti K."/>
            <person name="Salamov A."/>
            <person name="Andreopoulos B."/>
            <person name="Baker S."/>
            <person name="Barry K."/>
            <person name="Bills G."/>
            <person name="Bluhm B."/>
            <person name="Cannon C."/>
            <person name="Castanera R."/>
            <person name="Culley D."/>
            <person name="Daum C."/>
            <person name="Ezra D."/>
            <person name="Gonzalez J."/>
            <person name="Henrissat B."/>
            <person name="Kuo A."/>
            <person name="Liang C."/>
            <person name="Lipzen A."/>
            <person name="Lutzoni F."/>
            <person name="Magnuson J."/>
            <person name="Mondo S."/>
            <person name="Nolan M."/>
            <person name="Ohm R."/>
            <person name="Pangilinan J."/>
            <person name="Park H.-J."/>
            <person name="Ramirez L."/>
            <person name="Alfaro M."/>
            <person name="Sun H."/>
            <person name="Tritt A."/>
            <person name="Yoshinaga Y."/>
            <person name="Zwiers L.-H."/>
            <person name="Turgeon B."/>
            <person name="Goodwin S."/>
            <person name="Spatafora J."/>
            <person name="Crous P."/>
            <person name="Grigoriev I."/>
        </authorList>
    </citation>
    <scope>NUCLEOTIDE SEQUENCE</scope>
    <source>
        <strain evidence="13">CBS 121739</strain>
    </source>
</reference>
<keyword evidence="6 11" id="KW-1133">Transmembrane helix</keyword>
<evidence type="ECO:0000256" key="4">
    <source>
        <dbReference type="ARBA" id="ARBA00022792"/>
    </source>
</evidence>
<dbReference type="Pfam" id="PF02096">
    <property type="entry name" value="60KD_IMP"/>
    <property type="match status" value="1"/>
</dbReference>
<dbReference type="OrthoDB" id="2148490at2759"/>
<evidence type="ECO:0000313" key="14">
    <source>
        <dbReference type="Proteomes" id="UP000799437"/>
    </source>
</evidence>
<feature type="domain" description="Membrane insertase YidC/Oxa/ALB C-terminal" evidence="12">
    <location>
        <begin position="164"/>
        <end position="354"/>
    </location>
</feature>
<keyword evidence="3 9" id="KW-0812">Transmembrane</keyword>
<keyword evidence="7" id="KW-0496">Mitochondrion</keyword>